<dbReference type="EMBL" id="CP002583">
    <property type="protein sequence ID" value="ADZ90138.1"/>
    <property type="molecule type" value="Genomic_DNA"/>
</dbReference>
<sequence length="322" mass="36952">MPRPRSQQVSLSDTPYYHCISRCVRRAFLCGKDAVTGKDFEHRRGWIENRLLFLAQVFAIDVCAYAVMSNHIHVVLHVDEKEAKGWTTREVIERWHKLHKGTLFTQKYIRGEELSKAVLEIIELTAETYRKRLMDISWFMRDLSEPIARQANVEDSCTGRFWEGRFKSQALLDESALLACMAYVDLNPLRAKIADTPESSYFTSVKKRVESAKKAEQPKELIPFIGNEKENQPSGIAFKLKDYLDLVDLTGRIIREDKRGSIDLSLSPILQRVGISHENWLEISTQFESNSSSAVGAESSLTQYSRLNPKTRPNRRCARLLA</sequence>
<dbReference type="SMART" id="SM01321">
    <property type="entry name" value="Y1_Tnp"/>
    <property type="match status" value="1"/>
</dbReference>
<dbReference type="HOGENOM" id="CLU_053827_0_0_6"/>
<dbReference type="SUPFAM" id="SSF143422">
    <property type="entry name" value="Transposase IS200-like"/>
    <property type="match status" value="1"/>
</dbReference>
<keyword evidence="3" id="KW-1185">Reference proteome</keyword>
<dbReference type="GO" id="GO:0003677">
    <property type="term" value="F:DNA binding"/>
    <property type="evidence" value="ECO:0007669"/>
    <property type="project" value="InterPro"/>
</dbReference>
<dbReference type="KEGG" id="mme:Marme_0863"/>
<dbReference type="GO" id="GO:0006313">
    <property type="term" value="P:DNA transposition"/>
    <property type="evidence" value="ECO:0007669"/>
    <property type="project" value="InterPro"/>
</dbReference>
<dbReference type="AlphaFoldDB" id="F2K385"/>
<proteinExistence type="predicted"/>
<protein>
    <recommendedName>
        <fullName evidence="1">Transposase IS200-like domain-containing protein</fullName>
    </recommendedName>
</protein>
<reference evidence="2 3" key="1">
    <citation type="journal article" date="2012" name="Stand. Genomic Sci.">
        <title>Complete genome sequence of the melanogenic marine bacterium Marinomonas mediterranea type strain (MMB-1(T)).</title>
        <authorList>
            <person name="Lucas-Elio P."/>
            <person name="Goodwin L."/>
            <person name="Woyke T."/>
            <person name="Pitluck S."/>
            <person name="Nolan M."/>
            <person name="Kyrpides N.C."/>
            <person name="Detter J.C."/>
            <person name="Copeland A."/>
            <person name="Teshima H."/>
            <person name="Bruce D."/>
            <person name="Detter C."/>
            <person name="Tapia R."/>
            <person name="Han S."/>
            <person name="Land M.L."/>
            <person name="Ivanova N."/>
            <person name="Mikhailova N."/>
            <person name="Johnston A.W."/>
            <person name="Sanchez-Amat A."/>
        </authorList>
    </citation>
    <scope>NUCLEOTIDE SEQUENCE [LARGE SCALE GENOMIC DNA]</scope>
    <source>
        <strain evidence="3">ATCC 700492 / JCM 21426 / NBRC 103028 / MMB-1</strain>
    </source>
</reference>
<dbReference type="PATRIC" id="fig|717774.3.peg.904"/>
<accession>F2K385</accession>
<dbReference type="Gene3D" id="3.30.70.1290">
    <property type="entry name" value="Transposase IS200-like"/>
    <property type="match status" value="1"/>
</dbReference>
<gene>
    <name evidence="2" type="ordered locus">Marme_0863</name>
</gene>
<dbReference type="GO" id="GO:0004803">
    <property type="term" value="F:transposase activity"/>
    <property type="evidence" value="ECO:0007669"/>
    <property type="project" value="InterPro"/>
</dbReference>
<dbReference type="RefSeq" id="WP_013660043.1">
    <property type="nucleotide sequence ID" value="NC_015276.1"/>
</dbReference>
<dbReference type="PANTHER" id="PTHR34322">
    <property type="entry name" value="TRANSPOSASE, Y1_TNP DOMAIN-CONTAINING"/>
    <property type="match status" value="1"/>
</dbReference>
<evidence type="ECO:0000259" key="1">
    <source>
        <dbReference type="SMART" id="SM01321"/>
    </source>
</evidence>
<dbReference type="Proteomes" id="UP000001062">
    <property type="component" value="Chromosome"/>
</dbReference>
<name>F2K385_MARM1</name>
<dbReference type="PANTHER" id="PTHR34322:SF2">
    <property type="entry name" value="TRANSPOSASE IS200-LIKE DOMAIN-CONTAINING PROTEIN"/>
    <property type="match status" value="1"/>
</dbReference>
<evidence type="ECO:0000313" key="2">
    <source>
        <dbReference type="EMBL" id="ADZ90138.1"/>
    </source>
</evidence>
<feature type="domain" description="Transposase IS200-like" evidence="1">
    <location>
        <begin position="12"/>
        <end position="187"/>
    </location>
</feature>
<dbReference type="OrthoDB" id="9814067at2"/>
<dbReference type="eggNOG" id="COG1943">
    <property type="taxonomic scope" value="Bacteria"/>
</dbReference>
<evidence type="ECO:0000313" key="3">
    <source>
        <dbReference type="Proteomes" id="UP000001062"/>
    </source>
</evidence>
<organism evidence="2 3">
    <name type="scientific">Marinomonas mediterranea (strain ATCC 700492 / JCM 21426 / NBRC 103028 / MMB-1)</name>
    <dbReference type="NCBI Taxonomy" id="717774"/>
    <lineage>
        <taxon>Bacteria</taxon>
        <taxon>Pseudomonadati</taxon>
        <taxon>Pseudomonadota</taxon>
        <taxon>Gammaproteobacteria</taxon>
        <taxon>Oceanospirillales</taxon>
        <taxon>Oceanospirillaceae</taxon>
        <taxon>Marinomonas</taxon>
    </lineage>
</organism>
<dbReference type="InterPro" id="IPR002686">
    <property type="entry name" value="Transposase_17"/>
</dbReference>
<dbReference type="InterPro" id="IPR036515">
    <property type="entry name" value="Transposase_17_sf"/>
</dbReference>
<dbReference type="STRING" id="717774.Marme_0863"/>